<protein>
    <submittedName>
        <fullName evidence="2">Uncharacterized protein</fullName>
    </submittedName>
</protein>
<dbReference type="AlphaFoldDB" id="U2FK48"/>
<dbReference type="OrthoDB" id="3078706at2"/>
<keyword evidence="3" id="KW-1185">Reference proteome</keyword>
<keyword evidence="1" id="KW-0812">Transmembrane</keyword>
<sequence>MKKICYVFLCLLLIWFTFDMTGLAIGNILLVEQAIKSDGFWWFIFIVAILLFIVKEKAGKYVLSIFILLWAIIQYFSHWNYTLFGVSDEKLQSYNKYFKETHQLIPSKETILVPDLYHIILHVLIVINLILLTVFVLRKNNTSTR</sequence>
<proteinExistence type="predicted"/>
<dbReference type="InParanoid" id="U2FK48"/>
<dbReference type="RefSeq" id="WP_008826800.1">
    <property type="nucleotide sequence ID" value="NZ_AFNU02000002.1"/>
</dbReference>
<name>U2FK48_9MOLU</name>
<feature type="transmembrane region" description="Helical" evidence="1">
    <location>
        <begin position="61"/>
        <end position="81"/>
    </location>
</feature>
<dbReference type="Proteomes" id="UP000005707">
    <property type="component" value="Unassembled WGS sequence"/>
</dbReference>
<dbReference type="eggNOG" id="ENOG5031XTT">
    <property type="taxonomic scope" value="Bacteria"/>
</dbReference>
<feature type="transmembrane region" description="Helical" evidence="1">
    <location>
        <begin position="116"/>
        <end position="137"/>
    </location>
</feature>
<accession>U2FK48</accession>
<comment type="caution">
    <text evidence="2">The sequence shown here is derived from an EMBL/GenBank/DDBJ whole genome shotgun (WGS) entry which is preliminary data.</text>
</comment>
<organism evidence="2 3">
    <name type="scientific">Haloplasma contractile SSD-17B</name>
    <dbReference type="NCBI Taxonomy" id="1033810"/>
    <lineage>
        <taxon>Bacteria</taxon>
        <taxon>Bacillati</taxon>
        <taxon>Mycoplasmatota</taxon>
        <taxon>Mollicutes</taxon>
        <taxon>Haloplasmatales</taxon>
        <taxon>Haloplasmataceae</taxon>
        <taxon>Haloplasma</taxon>
    </lineage>
</organism>
<gene>
    <name evidence="2" type="ORF">HLPCO_000809</name>
</gene>
<evidence type="ECO:0000256" key="1">
    <source>
        <dbReference type="SAM" id="Phobius"/>
    </source>
</evidence>
<feature type="transmembrane region" description="Helical" evidence="1">
    <location>
        <begin position="34"/>
        <end position="54"/>
    </location>
</feature>
<keyword evidence="1" id="KW-1133">Transmembrane helix</keyword>
<evidence type="ECO:0000313" key="3">
    <source>
        <dbReference type="Proteomes" id="UP000005707"/>
    </source>
</evidence>
<reference evidence="2 3" key="1">
    <citation type="journal article" date="2011" name="J. Bacteriol.">
        <title>Genome sequence of Haloplasma contractile, an unusual contractile bacterium from a deep-sea anoxic brine lake.</title>
        <authorList>
            <person name="Antunes A."/>
            <person name="Alam I."/>
            <person name="El Dorry H."/>
            <person name="Siam R."/>
            <person name="Robertson A."/>
            <person name="Bajic V.B."/>
            <person name="Stingl U."/>
        </authorList>
    </citation>
    <scope>NUCLEOTIDE SEQUENCE [LARGE SCALE GENOMIC DNA]</scope>
    <source>
        <strain evidence="2 3">SSD-17B</strain>
    </source>
</reference>
<dbReference type="EMBL" id="AFNU02000002">
    <property type="protein sequence ID" value="ERJ13190.1"/>
    <property type="molecule type" value="Genomic_DNA"/>
</dbReference>
<reference evidence="2 3" key="2">
    <citation type="journal article" date="2013" name="PLoS ONE">
        <title>INDIGO - INtegrated Data Warehouse of MIcrobial GenOmes with Examples from the Red Sea Extremophiles.</title>
        <authorList>
            <person name="Alam I."/>
            <person name="Antunes A."/>
            <person name="Kamau A.A."/>
            <person name="Ba Alawi W."/>
            <person name="Kalkatawi M."/>
            <person name="Stingl U."/>
            <person name="Bajic V.B."/>
        </authorList>
    </citation>
    <scope>NUCLEOTIDE SEQUENCE [LARGE SCALE GENOMIC DNA]</scope>
    <source>
        <strain evidence="2 3">SSD-17B</strain>
    </source>
</reference>
<keyword evidence="1" id="KW-0472">Membrane</keyword>
<evidence type="ECO:0000313" key="2">
    <source>
        <dbReference type="EMBL" id="ERJ13190.1"/>
    </source>
</evidence>